<accession>A0A136A156</accession>
<dbReference type="STRING" id="1799789.AX660_12070"/>
<dbReference type="EMBL" id="LSNE01000005">
    <property type="protein sequence ID" value="KXI28917.1"/>
    <property type="molecule type" value="Genomic_DNA"/>
</dbReference>
<evidence type="ECO:0000313" key="2">
    <source>
        <dbReference type="Proteomes" id="UP000070299"/>
    </source>
</evidence>
<gene>
    <name evidence="1" type="ORF">AX660_12070</name>
</gene>
<protein>
    <submittedName>
        <fullName evidence="1">Uncharacterized protein</fullName>
    </submittedName>
</protein>
<feature type="non-terminal residue" evidence="1">
    <location>
        <position position="1"/>
    </location>
</feature>
<sequence>PTPPGNGGPGNTISLSPKISEDGINIFYPDVFQVNQPVSFAITAGNNSLKSVTWQQSSGPQLNFLAANSQLISFDIPAAGTYNLELRVLTQANITITKSLSFSAVESPNALVSVRLDHTAVEQAKVSLRVDSSAQASNKTISSISWQQTAGPAAVELSTNEHYLFFTAPNVTQDTLLEFTAKINFSDSSTGSDSSFVLVKNANINSEGYFPKYAERIVSPDVFAFNPQGKYAAALVDCVYNNQISSSCSFGKLPLLGKEHINPSINDVLDRLVVSHQWMGERFKQFLEQSATSDDMLKLLRATTAIVIAYDVRPSFYWSATGAIYLDAANFWVSPQERDTLNDQPDYRSEFGKELRFTLPWRYVKNNQYYIRNSDYPVADRLTRSFSALEGSASWLMYHELGHANDFFPPNSWSSLSSSSSPLSYSNQADPSSTGFSQTYPLMSDEMQALAQVSFAGKSASSYQKSLQATDVVSFFTPDRAPDYYCYSTERENYATLFGHFMMAYRLGVSADVAIISSVDNDELNVTWGQRNRVNSSDIQPRVRAVVNDIFPQLNVAQIQANLPKPELMKVGVDWFSNVDLSPSPTSANIQAKKAAYQPVDPADYWLAFPVQPRTPEQ</sequence>
<organism evidence="1 2">
    <name type="scientific">Paraglaciecola hydrolytica</name>
    <dbReference type="NCBI Taxonomy" id="1799789"/>
    <lineage>
        <taxon>Bacteria</taxon>
        <taxon>Pseudomonadati</taxon>
        <taxon>Pseudomonadota</taxon>
        <taxon>Gammaproteobacteria</taxon>
        <taxon>Alteromonadales</taxon>
        <taxon>Alteromonadaceae</taxon>
        <taxon>Paraglaciecola</taxon>
    </lineage>
</organism>
<proteinExistence type="predicted"/>
<name>A0A136A156_9ALTE</name>
<dbReference type="Gene3D" id="2.60.40.3010">
    <property type="match status" value="1"/>
</dbReference>
<reference evidence="2" key="1">
    <citation type="submission" date="2016-02" db="EMBL/GenBank/DDBJ databases">
        <authorList>
            <person name="Schultz-Johansen M."/>
            <person name="Glaring M.A."/>
            <person name="Bech P.K."/>
            <person name="Stougaard P."/>
        </authorList>
    </citation>
    <scope>NUCLEOTIDE SEQUENCE [LARGE SCALE GENOMIC DNA]</scope>
    <source>
        <strain evidence="2">S66</strain>
    </source>
</reference>
<evidence type="ECO:0000313" key="1">
    <source>
        <dbReference type="EMBL" id="KXI28917.1"/>
    </source>
</evidence>
<dbReference type="Proteomes" id="UP000070299">
    <property type="component" value="Unassembled WGS sequence"/>
</dbReference>
<comment type="caution">
    <text evidence="1">The sequence shown here is derived from an EMBL/GenBank/DDBJ whole genome shotgun (WGS) entry which is preliminary data.</text>
</comment>
<dbReference type="RefSeq" id="WP_068375801.1">
    <property type="nucleotide sequence ID" value="NZ_LSNE01000005.1"/>
</dbReference>
<keyword evidence="2" id="KW-1185">Reference proteome</keyword>
<dbReference type="AlphaFoldDB" id="A0A136A156"/>